<accession>A0A8X6V7N2</accession>
<organism evidence="2 3">
    <name type="scientific">Trichonephila clavipes</name>
    <name type="common">Golden silk orbweaver</name>
    <name type="synonym">Nephila clavipes</name>
    <dbReference type="NCBI Taxonomy" id="2585209"/>
    <lineage>
        <taxon>Eukaryota</taxon>
        <taxon>Metazoa</taxon>
        <taxon>Ecdysozoa</taxon>
        <taxon>Arthropoda</taxon>
        <taxon>Chelicerata</taxon>
        <taxon>Arachnida</taxon>
        <taxon>Araneae</taxon>
        <taxon>Araneomorphae</taxon>
        <taxon>Entelegynae</taxon>
        <taxon>Araneoidea</taxon>
        <taxon>Nephilidae</taxon>
        <taxon>Trichonephila</taxon>
    </lineage>
</organism>
<evidence type="ECO:0000313" key="2">
    <source>
        <dbReference type="EMBL" id="GFY07912.1"/>
    </source>
</evidence>
<gene>
    <name evidence="2" type="primary">NCL1_15550</name>
    <name evidence="2" type="ORF">TNCV_2579441</name>
</gene>
<dbReference type="AlphaFoldDB" id="A0A8X6V7N2"/>
<evidence type="ECO:0000313" key="3">
    <source>
        <dbReference type="Proteomes" id="UP000887159"/>
    </source>
</evidence>
<reference evidence="2" key="1">
    <citation type="submission" date="2020-08" db="EMBL/GenBank/DDBJ databases">
        <title>Multicomponent nature underlies the extraordinary mechanical properties of spider dragline silk.</title>
        <authorList>
            <person name="Kono N."/>
            <person name="Nakamura H."/>
            <person name="Mori M."/>
            <person name="Yoshida Y."/>
            <person name="Ohtoshi R."/>
            <person name="Malay A.D."/>
            <person name="Moran D.A.P."/>
            <person name="Tomita M."/>
            <person name="Numata K."/>
            <person name="Arakawa K."/>
        </authorList>
    </citation>
    <scope>NUCLEOTIDE SEQUENCE</scope>
</reference>
<name>A0A8X6V7N2_TRICX</name>
<comment type="caution">
    <text evidence="2">The sequence shown here is derived from an EMBL/GenBank/DDBJ whole genome shotgun (WGS) entry which is preliminary data.</text>
</comment>
<dbReference type="Proteomes" id="UP000887159">
    <property type="component" value="Unassembled WGS sequence"/>
</dbReference>
<dbReference type="EMBL" id="BMAU01021279">
    <property type="protein sequence ID" value="GFY07912.1"/>
    <property type="molecule type" value="Genomic_DNA"/>
</dbReference>
<keyword evidence="3" id="KW-1185">Reference proteome</keyword>
<evidence type="ECO:0000256" key="1">
    <source>
        <dbReference type="SAM" id="MobiDB-lite"/>
    </source>
</evidence>
<proteinExistence type="predicted"/>
<feature type="region of interest" description="Disordered" evidence="1">
    <location>
        <begin position="72"/>
        <end position="91"/>
    </location>
</feature>
<sequence length="117" mass="13017">MPLNFPVEDNYLIIQLPALFKACIKLGEVIDIFPYLVPHLQRIPAEDALGYALAHPESSVWDISKIHSTPDAVSNDSSLKGQGRQIDSRTCPQTSPTYAYLKAVSSCTMCNQHNDRE</sequence>
<protein>
    <submittedName>
        <fullName evidence="2">Uncharacterized protein</fullName>
    </submittedName>
</protein>